<proteinExistence type="predicted"/>
<gene>
    <name evidence="1" type="ORF">CF651_07070</name>
</gene>
<evidence type="ECO:0000313" key="1">
    <source>
        <dbReference type="EMBL" id="OXM87072.1"/>
    </source>
</evidence>
<organism evidence="1 2">
    <name type="scientific">Paenibacillus rigui</name>
    <dbReference type="NCBI Taxonomy" id="554312"/>
    <lineage>
        <taxon>Bacteria</taxon>
        <taxon>Bacillati</taxon>
        <taxon>Bacillota</taxon>
        <taxon>Bacilli</taxon>
        <taxon>Bacillales</taxon>
        <taxon>Paenibacillaceae</taxon>
        <taxon>Paenibacillus</taxon>
    </lineage>
</organism>
<comment type="caution">
    <text evidence="1">The sequence shown here is derived from an EMBL/GenBank/DDBJ whole genome shotgun (WGS) entry which is preliminary data.</text>
</comment>
<protein>
    <submittedName>
        <fullName evidence="1">Uncharacterized protein</fullName>
    </submittedName>
</protein>
<sequence length="110" mass="13160">MMQVLFFFVFVIYQVINLSKSEIIELYLIERVNFHDDYEQLIWARGDLAMGHFIRWSFLLLQPSYSGAVVFKCKQDDFKQSEGLFFSLLPRYHSDRAQQSKDYHHLLCAK</sequence>
<dbReference type="EMBL" id="NMQW01000009">
    <property type="protein sequence ID" value="OXM87072.1"/>
    <property type="molecule type" value="Genomic_DNA"/>
</dbReference>
<dbReference type="Proteomes" id="UP000215509">
    <property type="component" value="Unassembled WGS sequence"/>
</dbReference>
<accession>A0A229UUI8</accession>
<evidence type="ECO:0000313" key="2">
    <source>
        <dbReference type="Proteomes" id="UP000215509"/>
    </source>
</evidence>
<keyword evidence="2" id="KW-1185">Reference proteome</keyword>
<name>A0A229UUI8_9BACL</name>
<reference evidence="1 2" key="1">
    <citation type="submission" date="2017-07" db="EMBL/GenBank/DDBJ databases">
        <title>Genome sequencing and assembly of Paenibacillus rigui.</title>
        <authorList>
            <person name="Mayilraj S."/>
        </authorList>
    </citation>
    <scope>NUCLEOTIDE SEQUENCE [LARGE SCALE GENOMIC DNA]</scope>
    <source>
        <strain evidence="1 2">JCM 16352</strain>
    </source>
</reference>
<dbReference type="AlphaFoldDB" id="A0A229UUI8"/>